<dbReference type="AlphaFoldDB" id="A0A0U5GNW7"/>
<dbReference type="OMA" id="TNPFWYI"/>
<organism evidence="2 3">
    <name type="scientific">Aspergillus calidoustus</name>
    <dbReference type="NCBI Taxonomy" id="454130"/>
    <lineage>
        <taxon>Eukaryota</taxon>
        <taxon>Fungi</taxon>
        <taxon>Dikarya</taxon>
        <taxon>Ascomycota</taxon>
        <taxon>Pezizomycotina</taxon>
        <taxon>Eurotiomycetes</taxon>
        <taxon>Eurotiomycetidae</taxon>
        <taxon>Eurotiales</taxon>
        <taxon>Aspergillaceae</taxon>
        <taxon>Aspergillus</taxon>
        <taxon>Aspergillus subgen. Nidulantes</taxon>
    </lineage>
</organism>
<feature type="compositionally biased region" description="Basic residues" evidence="1">
    <location>
        <begin position="8"/>
        <end position="17"/>
    </location>
</feature>
<evidence type="ECO:0000313" key="2">
    <source>
        <dbReference type="EMBL" id="CEN60440.1"/>
    </source>
</evidence>
<proteinExistence type="predicted"/>
<protein>
    <submittedName>
        <fullName evidence="2">Uncharacterized protein</fullName>
    </submittedName>
</protein>
<sequence length="416" mass="48297">MGTARRIIDKRRKKVKQPPRSSSHQNRSNKPAMSEATSEKEDPKIPPRQFFQHTNVYNCMVDESAPVETQLEQLKARYIALAHNIGQFFDEEEFLTSHTPDEWARTMPAYWPKEFHYAWYCAGAFSHNWAYKSLSDMKWTKAQKKQLVASLDGYIVQEDFDSIISRLSHRDCSGFPDRLATAFLMKRVIKEFFQHPFWYVEVLLEGREISGDAEWQGVSPYGVVLEDLFAQFQTVNIQYARIWRSLTTRLCNQKDRPADYEKNLRARRWARCRSLAQQLLVDNVFKHLLKPTTDLAARENLLARELGQISDIAANMHSQNPCLRYHTLHDLSPRFDRASGTMKAYTHVEVEAAEWQDRWEGGQGIDTSLDGRRPLLIEHPYVFRVGNLYGVEEEEMAICPAPAILEDPEASENKDH</sequence>
<evidence type="ECO:0000256" key="1">
    <source>
        <dbReference type="SAM" id="MobiDB-lite"/>
    </source>
</evidence>
<dbReference type="OrthoDB" id="4502630at2759"/>
<accession>A0A0U5GNW7</accession>
<reference evidence="3" key="1">
    <citation type="journal article" date="2016" name="Genome Announc.">
        <title>Draft genome sequences of fungus Aspergillus calidoustus.</title>
        <authorList>
            <person name="Horn F."/>
            <person name="Linde J."/>
            <person name="Mattern D.J."/>
            <person name="Walther G."/>
            <person name="Guthke R."/>
            <person name="Scherlach K."/>
            <person name="Martin K."/>
            <person name="Brakhage A.A."/>
            <person name="Petzke L."/>
            <person name="Valiante V."/>
        </authorList>
    </citation>
    <scope>NUCLEOTIDE SEQUENCE [LARGE SCALE GENOMIC DNA]</scope>
    <source>
        <strain evidence="3">SF006504</strain>
    </source>
</reference>
<dbReference type="Proteomes" id="UP000054771">
    <property type="component" value="Unassembled WGS sequence"/>
</dbReference>
<evidence type="ECO:0000313" key="3">
    <source>
        <dbReference type="Proteomes" id="UP000054771"/>
    </source>
</evidence>
<dbReference type="EMBL" id="CDMC01000002">
    <property type="protein sequence ID" value="CEN60440.1"/>
    <property type="molecule type" value="Genomic_DNA"/>
</dbReference>
<feature type="region of interest" description="Disordered" evidence="1">
    <location>
        <begin position="1"/>
        <end position="47"/>
    </location>
</feature>
<feature type="compositionally biased region" description="Polar residues" evidence="1">
    <location>
        <begin position="19"/>
        <end position="31"/>
    </location>
</feature>
<gene>
    <name evidence="2" type="ORF">ASPCAL02879</name>
</gene>
<keyword evidence="3" id="KW-1185">Reference proteome</keyword>
<name>A0A0U5GNW7_ASPCI</name>